<keyword evidence="2" id="KW-0648">Protein biosynthesis</keyword>
<evidence type="ECO:0000256" key="2">
    <source>
        <dbReference type="ARBA" id="ARBA00022917"/>
    </source>
</evidence>
<feature type="non-terminal residue" evidence="4">
    <location>
        <position position="184"/>
    </location>
</feature>
<dbReference type="GO" id="GO:0043023">
    <property type="term" value="F:ribosomal large subunit binding"/>
    <property type="evidence" value="ECO:0007669"/>
    <property type="project" value="TreeGrafter"/>
</dbReference>
<evidence type="ECO:0000259" key="3">
    <source>
        <dbReference type="Pfam" id="PF01765"/>
    </source>
</evidence>
<accession>A0A6G6BXZ9</accession>
<dbReference type="Gene3D" id="3.30.1360.40">
    <property type="match status" value="1"/>
</dbReference>
<dbReference type="PANTHER" id="PTHR20982">
    <property type="entry name" value="RIBOSOME RECYCLING FACTOR"/>
    <property type="match status" value="1"/>
</dbReference>
<dbReference type="InterPro" id="IPR023584">
    <property type="entry name" value="Ribosome_recyc_fac_dom"/>
</dbReference>
<dbReference type="FunFam" id="3.30.1360.40:FF:000001">
    <property type="entry name" value="Ribosome-recycling factor"/>
    <property type="match status" value="1"/>
</dbReference>
<feature type="domain" description="Ribosome recycling factor" evidence="3">
    <location>
        <begin position="22"/>
        <end position="182"/>
    </location>
</feature>
<sequence length="184" mass="21750">MDQINDIFSSCNRDMEKIFRNLKEEIHRVRLGSKSIVSFLEKIKIKCYESYFPLIEIANITIIDDMNILIQPWDKSIVSNIDKAIIDANLGFMPTNKGDHINIRIPIITEEGRKNLMKKIKIQTDKAKILIRNVRKKNNQNIKKIKVSEDDAKIIETRIQIITEKYIQKIEDFFLYKEREILKI</sequence>
<protein>
    <submittedName>
        <fullName evidence="4">Ribosome recycling factor</fullName>
    </submittedName>
</protein>
<reference evidence="4" key="1">
    <citation type="journal article" date="2020" name="Biol. Lett.">
        <title>Evolutionary rates are correlated between cockroach symbionts and mitochondrial genomes.</title>
        <authorList>
            <person name="Arab D.A."/>
            <person name="Bourguignon T."/>
            <person name="Wang Z."/>
            <person name="Ho S.Y.W."/>
            <person name="Lo N."/>
        </authorList>
    </citation>
    <scope>NUCLEOTIDE SEQUENCE</scope>
    <source>
        <strain evidence="4">DHOG3412</strain>
    </source>
</reference>
<dbReference type="GO" id="GO:0006412">
    <property type="term" value="P:translation"/>
    <property type="evidence" value="ECO:0007669"/>
    <property type="project" value="UniProtKB-KW"/>
</dbReference>
<name>A0A6G6BXZ9_9FLAO</name>
<evidence type="ECO:0000256" key="1">
    <source>
        <dbReference type="ARBA" id="ARBA00005912"/>
    </source>
</evidence>
<dbReference type="AlphaFoldDB" id="A0A6G6BXZ9"/>
<evidence type="ECO:0000313" key="4">
    <source>
        <dbReference type="EMBL" id="QID56870.1"/>
    </source>
</evidence>
<proteinExistence type="inferred from homology"/>
<dbReference type="InterPro" id="IPR002661">
    <property type="entry name" value="Ribosome_recyc_fac"/>
</dbReference>
<comment type="similarity">
    <text evidence="1">Belongs to the RRF family.</text>
</comment>
<dbReference type="Gene3D" id="1.10.132.20">
    <property type="entry name" value="Ribosome-recycling factor"/>
    <property type="match status" value="1"/>
</dbReference>
<dbReference type="EMBL" id="MN042890">
    <property type="protein sequence ID" value="QID56870.1"/>
    <property type="molecule type" value="Genomic_DNA"/>
</dbReference>
<dbReference type="Pfam" id="PF01765">
    <property type="entry name" value="RRF"/>
    <property type="match status" value="1"/>
</dbReference>
<dbReference type="PANTHER" id="PTHR20982:SF3">
    <property type="entry name" value="MITOCHONDRIAL RIBOSOME RECYCLING FACTOR PSEUDO 1"/>
    <property type="match status" value="1"/>
</dbReference>
<dbReference type="InterPro" id="IPR036191">
    <property type="entry name" value="RRF_sf"/>
</dbReference>
<dbReference type="SUPFAM" id="SSF55194">
    <property type="entry name" value="Ribosome recycling factor, RRF"/>
    <property type="match status" value="1"/>
</dbReference>
<organism evidence="4">
    <name type="scientific">Blattabacterium sp.</name>
    <name type="common">Anallacta methanoides</name>
    <dbReference type="NCBI Taxonomy" id="2712788"/>
    <lineage>
        <taxon>Bacteria</taxon>
        <taxon>Pseudomonadati</taxon>
        <taxon>Bacteroidota</taxon>
        <taxon>Flavobacteriia</taxon>
        <taxon>Flavobacteriales</taxon>
        <taxon>Blattabacteriaceae</taxon>
        <taxon>Blattabacterium</taxon>
    </lineage>
</organism>